<organism evidence="2 3">
    <name type="scientific">Acetobacter pasteurianus NBRC 3188</name>
    <dbReference type="NCBI Taxonomy" id="1226663"/>
    <lineage>
        <taxon>Bacteria</taxon>
        <taxon>Pseudomonadati</taxon>
        <taxon>Pseudomonadota</taxon>
        <taxon>Alphaproteobacteria</taxon>
        <taxon>Acetobacterales</taxon>
        <taxon>Acetobacteraceae</taxon>
        <taxon>Acetobacter</taxon>
    </lineage>
</organism>
<sequence>MSTQGNRAARSRQTQVTAIKGPWHQIVVSLVIELYETVRPVGILPHPLFERALDSRQFFLGGFRFLCIEFASFVAILIAPMIPYFGNGLRERVFQKFRCIASFRAPDGCCFSARQKRRTIDTPACHFRGMTNGCFNPHDLLYEVLNVRDGQPRRSQTGCNFRGTQISRLHTFKGADIACISLIMMCGLACERQFGAHRT</sequence>
<keyword evidence="1" id="KW-0812">Transmembrane</keyword>
<evidence type="ECO:0000313" key="3">
    <source>
        <dbReference type="Proteomes" id="UP000287300"/>
    </source>
</evidence>
<dbReference type="AlphaFoldDB" id="A0A401WYM3"/>
<reference evidence="2 3" key="1">
    <citation type="submission" date="2016-06" db="EMBL/GenBank/DDBJ databases">
        <title>Acetobacter pasteurianus NBRC 3188 whole genome sequencing project.</title>
        <authorList>
            <person name="Matsutani M."/>
            <person name="Shiwa Y."/>
            <person name="Okamoto-Kainuma A."/>
            <person name="Ishikawa M."/>
            <person name="Koizumi Y."/>
            <person name="Yoshikawa H."/>
            <person name="Yakushi T."/>
            <person name="Matsushita K."/>
        </authorList>
    </citation>
    <scope>NUCLEOTIDE SEQUENCE [LARGE SCALE GENOMIC DNA]</scope>
    <source>
        <strain evidence="2 3">NBRC 3188</strain>
    </source>
</reference>
<dbReference type="Proteomes" id="UP000287300">
    <property type="component" value="Unassembled WGS sequence"/>
</dbReference>
<protein>
    <submittedName>
        <fullName evidence="2">Uncharacterized protein</fullName>
    </submittedName>
</protein>
<name>A0A401WYM3_ACEPA</name>
<gene>
    <name evidence="2" type="ORF">NBRC3188_3091</name>
</gene>
<dbReference type="EMBL" id="BDES01000088">
    <property type="protein sequence ID" value="GCD54394.1"/>
    <property type="molecule type" value="Genomic_DNA"/>
</dbReference>
<accession>A0A401WYM3</accession>
<evidence type="ECO:0000313" key="2">
    <source>
        <dbReference type="EMBL" id="GCD54394.1"/>
    </source>
</evidence>
<comment type="caution">
    <text evidence="2">The sequence shown here is derived from an EMBL/GenBank/DDBJ whole genome shotgun (WGS) entry which is preliminary data.</text>
</comment>
<keyword evidence="1" id="KW-1133">Transmembrane helix</keyword>
<proteinExistence type="predicted"/>
<keyword evidence="1" id="KW-0472">Membrane</keyword>
<evidence type="ECO:0000256" key="1">
    <source>
        <dbReference type="SAM" id="Phobius"/>
    </source>
</evidence>
<feature type="transmembrane region" description="Helical" evidence="1">
    <location>
        <begin position="63"/>
        <end position="86"/>
    </location>
</feature>